<dbReference type="PROSITE" id="PS50088">
    <property type="entry name" value="ANK_REPEAT"/>
    <property type="match status" value="1"/>
</dbReference>
<dbReference type="InterPro" id="IPR053345">
    <property type="entry name" value="Ankyrin_repeat-containing"/>
</dbReference>
<dbReference type="Gene3D" id="1.25.40.20">
    <property type="entry name" value="Ankyrin repeat-containing domain"/>
    <property type="match status" value="1"/>
</dbReference>
<keyword evidence="2" id="KW-1133">Transmembrane helix</keyword>
<feature type="chain" id="PRO_5035893858" evidence="3">
    <location>
        <begin position="18"/>
        <end position="1219"/>
    </location>
</feature>
<keyword evidence="2" id="KW-0472">Membrane</keyword>
<dbReference type="EnsemblMetazoa" id="CJA03882.1">
    <property type="protein sequence ID" value="CJA03882.1"/>
    <property type="gene ID" value="WBGene00123086"/>
</dbReference>
<dbReference type="PROSITE" id="PS50297">
    <property type="entry name" value="ANK_REP_REGION"/>
    <property type="match status" value="1"/>
</dbReference>
<accession>A0A8R1DJJ4</accession>
<dbReference type="Pfam" id="PF00023">
    <property type="entry name" value="Ank"/>
    <property type="match status" value="1"/>
</dbReference>
<evidence type="ECO:0000256" key="3">
    <source>
        <dbReference type="SAM" id="SignalP"/>
    </source>
</evidence>
<feature type="signal peptide" evidence="3">
    <location>
        <begin position="1"/>
        <end position="17"/>
    </location>
</feature>
<reference evidence="5" key="1">
    <citation type="submission" date="2010-08" db="EMBL/GenBank/DDBJ databases">
        <authorList>
            <consortium name="Caenorhabditis japonica Sequencing Consortium"/>
            <person name="Wilson R.K."/>
        </authorList>
    </citation>
    <scope>NUCLEOTIDE SEQUENCE [LARGE SCALE GENOMIC DNA]</scope>
    <source>
        <strain evidence="5">DF5081</strain>
    </source>
</reference>
<protein>
    <submittedName>
        <fullName evidence="4">ANK_REP_REGION domain-containing protein</fullName>
    </submittedName>
</protein>
<evidence type="ECO:0000256" key="1">
    <source>
        <dbReference type="PROSITE-ProRule" id="PRU00023"/>
    </source>
</evidence>
<sequence length="1219" mass="139437">MQLCLFLALIALGGVLCNVKEDEEVKLYFPNLYKRFSEIALFSRITSLLKLERDLSQDDVRAASLSELLGIDSPDVFTKLDSLNFNSTKENIASWGRLSSAFGESPLVSDWQTINSLETLNDMFSAYHLLNSDAVTIKAGIKKYSDEMAAHFSENSTQLDMIMATPILVFKDALNFLLNAKELGTVDEKFKAKQTILLMKSYTSEFTKLVHNFTADKNFIEIDSFKNLSTSLKPLTETRKVLKRYRASWMHTLSNDITILTEDLKLFETFKEDRTRYEELVVMLGNIEAVVKQLMTPLKNIRVAAGLLSGFTDLSTLINQTLKSDWVKEELTKNNQSHLDILLDQLKPLQAFAERISKVKEVHRKLLDLLSEVRGVFDFSRLANMFNSTLKLFDDIPPLSSLSATAECLKDVPIPSQEVNVSTRIDKVWRVTETIKRAIVKTKQLTAELIELPAIKDLNCVSKIEELTEEFLNSASRANKETRDDVVWNTVHRIQKITGIREYFESLQVPVTKIGEMPSSVIRDLVKGRWKGVYDDSTLYDDWKSYFKDMQMLRVLECIKGNSVINLHLSLKEVSAIVEIGKGLRLIAAHRNVTDSVIPKILDTMVELKEAVKSLSSPSIWNRNAKPTIELPADSVSSLAQGAELFGKLMEIAAKRKELMRINEFDAKVNNAISIIRMPPMHSLWTNSMRAYIYQMLQHIYHWDESAATFTMRNESFLAISTLFEQAANFVGVPNLDSSLFAVPMATTLRASKASDMQAAGNVLHSLRNLQLHYSPKQFLKAEVAARALRDYFDQLFPKAPTMEEMAVVAKSTPIPYTESSSIPMFIFLGAGLVLVFLRVVMFIYRVFWKAPHAIEKLKGRWRHLRFLDEGALLTYRGNKCTPMHLAIAELRIEEVVERIENGAYVNVHSIGKTRETPLHTAVTLDLPEVVTLLLESGADSNAKDHNNETPKDRMTRNMPEINAIFKSFRYKTYLKVWPKELPAEKYRVYIEPKLRKTLKVAPSLRGNMVENFEEATHFVVKTKADEILDLDLMMEENGVDAVAGLMVQVFSPRLVMTSTWLEAGAVRRKDFQNDYKFRLKQVNFQGEEYKTLYKIHEKIHKMAIPYLCNATVFFYQPIFLTRDWKHLHTVVTELGATVSEEFPIVDESYRRKEQALYYRIDVCNTLIIYMKDDEDELNLKHGPMSRREAYAFMEHDDFIAFLLSHKTVDHKDESGRIN</sequence>
<feature type="transmembrane region" description="Helical" evidence="2">
    <location>
        <begin position="825"/>
        <end position="849"/>
    </location>
</feature>
<proteinExistence type="predicted"/>
<feature type="repeat" description="ANK" evidence="1">
    <location>
        <begin position="914"/>
        <end position="946"/>
    </location>
</feature>
<keyword evidence="1" id="KW-0040">ANK repeat</keyword>
<keyword evidence="3" id="KW-0732">Signal</keyword>
<dbReference type="SMART" id="SM00248">
    <property type="entry name" value="ANK"/>
    <property type="match status" value="2"/>
</dbReference>
<dbReference type="InterPro" id="IPR002110">
    <property type="entry name" value="Ankyrin_rpt"/>
</dbReference>
<dbReference type="PANTHER" id="PTHR22956">
    <property type="entry name" value="ANKYRIN REPEAT-CONTAINING PROTEIN F37A4.4-RELATED-RELATED"/>
    <property type="match status" value="1"/>
</dbReference>
<organism evidence="4 5">
    <name type="scientific">Caenorhabditis japonica</name>
    <dbReference type="NCBI Taxonomy" id="281687"/>
    <lineage>
        <taxon>Eukaryota</taxon>
        <taxon>Metazoa</taxon>
        <taxon>Ecdysozoa</taxon>
        <taxon>Nematoda</taxon>
        <taxon>Chromadorea</taxon>
        <taxon>Rhabditida</taxon>
        <taxon>Rhabditina</taxon>
        <taxon>Rhabditomorpha</taxon>
        <taxon>Rhabditoidea</taxon>
        <taxon>Rhabditidae</taxon>
        <taxon>Peloderinae</taxon>
        <taxon>Caenorhabditis</taxon>
    </lineage>
</organism>
<keyword evidence="5" id="KW-1185">Reference proteome</keyword>
<evidence type="ECO:0000256" key="2">
    <source>
        <dbReference type="SAM" id="Phobius"/>
    </source>
</evidence>
<keyword evidence="2" id="KW-0812">Transmembrane</keyword>
<evidence type="ECO:0000313" key="5">
    <source>
        <dbReference type="Proteomes" id="UP000005237"/>
    </source>
</evidence>
<reference evidence="4" key="2">
    <citation type="submission" date="2022-06" db="UniProtKB">
        <authorList>
            <consortium name="EnsemblMetazoa"/>
        </authorList>
    </citation>
    <scope>IDENTIFICATION</scope>
    <source>
        <strain evidence="4">DF5081</strain>
    </source>
</reference>
<dbReference type="AlphaFoldDB" id="A0A8R1DJJ4"/>
<evidence type="ECO:0000313" key="4">
    <source>
        <dbReference type="EnsemblMetazoa" id="CJA03882.1"/>
    </source>
</evidence>
<name>A0A8R1DJJ4_CAEJA</name>
<dbReference type="InterPro" id="IPR036770">
    <property type="entry name" value="Ankyrin_rpt-contain_sf"/>
</dbReference>
<dbReference type="Proteomes" id="UP000005237">
    <property type="component" value="Unassembled WGS sequence"/>
</dbReference>
<dbReference type="SUPFAM" id="SSF48403">
    <property type="entry name" value="Ankyrin repeat"/>
    <property type="match status" value="1"/>
</dbReference>